<dbReference type="Proteomes" id="UP001371456">
    <property type="component" value="Unassembled WGS sequence"/>
</dbReference>
<evidence type="ECO:0000313" key="2">
    <source>
        <dbReference type="Proteomes" id="UP001371456"/>
    </source>
</evidence>
<name>A0AAN8T5X1_SOLBU</name>
<proteinExistence type="predicted"/>
<protein>
    <submittedName>
        <fullName evidence="1">Uncharacterized protein</fullName>
    </submittedName>
</protein>
<dbReference type="AlphaFoldDB" id="A0AAN8T5X1"/>
<gene>
    <name evidence="1" type="ORF">RDI58_024444</name>
</gene>
<dbReference type="EMBL" id="JBANQN010000010">
    <property type="protein sequence ID" value="KAK6777726.1"/>
    <property type="molecule type" value="Genomic_DNA"/>
</dbReference>
<comment type="caution">
    <text evidence="1">The sequence shown here is derived from an EMBL/GenBank/DDBJ whole genome shotgun (WGS) entry which is preliminary data.</text>
</comment>
<reference evidence="1 2" key="1">
    <citation type="submission" date="2024-02" db="EMBL/GenBank/DDBJ databases">
        <title>de novo genome assembly of Solanum bulbocastanum strain 11H21.</title>
        <authorList>
            <person name="Hosaka A.J."/>
        </authorList>
    </citation>
    <scope>NUCLEOTIDE SEQUENCE [LARGE SCALE GENOMIC DNA]</scope>
    <source>
        <tissue evidence="1">Young leaves</tissue>
    </source>
</reference>
<organism evidence="1 2">
    <name type="scientific">Solanum bulbocastanum</name>
    <name type="common">Wild potato</name>
    <dbReference type="NCBI Taxonomy" id="147425"/>
    <lineage>
        <taxon>Eukaryota</taxon>
        <taxon>Viridiplantae</taxon>
        <taxon>Streptophyta</taxon>
        <taxon>Embryophyta</taxon>
        <taxon>Tracheophyta</taxon>
        <taxon>Spermatophyta</taxon>
        <taxon>Magnoliopsida</taxon>
        <taxon>eudicotyledons</taxon>
        <taxon>Gunneridae</taxon>
        <taxon>Pentapetalae</taxon>
        <taxon>asterids</taxon>
        <taxon>lamiids</taxon>
        <taxon>Solanales</taxon>
        <taxon>Solanaceae</taxon>
        <taxon>Solanoideae</taxon>
        <taxon>Solaneae</taxon>
        <taxon>Solanum</taxon>
    </lineage>
</organism>
<sequence length="76" mass="8774">MQIKDTSNGFCNHMEEKTDLSSDRFPQLEVLHIHNPIRLSEVTCTDDVNIPKFKKLLLIDSTSKVRLSKHLAKLRV</sequence>
<accession>A0AAN8T5X1</accession>
<keyword evidence="2" id="KW-1185">Reference proteome</keyword>
<evidence type="ECO:0000313" key="1">
    <source>
        <dbReference type="EMBL" id="KAK6777726.1"/>
    </source>
</evidence>